<feature type="domain" description="Fatty acid desaturase" evidence="2">
    <location>
        <begin position="62"/>
        <end position="306"/>
    </location>
</feature>
<keyword evidence="1" id="KW-0812">Transmembrane</keyword>
<dbReference type="InterPro" id="IPR012171">
    <property type="entry name" value="Fatty_acid_desaturase"/>
</dbReference>
<dbReference type="PANTHER" id="PTHR19353">
    <property type="entry name" value="FATTY ACID DESATURASE 2"/>
    <property type="match status" value="1"/>
</dbReference>
<dbReference type="Proteomes" id="UP000700706">
    <property type="component" value="Unassembled WGS sequence"/>
</dbReference>
<sequence>MPATAQPRLPLDADAALRAEVARFRTPSLPRAVWQLASTFAGFVAVCAAMYASVEMSYALTLGLAVIAAGLTVRLFIIQHDCGHSSFFASRRANVALGRLCGLITFTPFANWRRQHAGHHAVWNNLDRRDSGADIYSTCLTVSEYQALAPRRRVLYRLSRHPVITGLLLPPLVFLLLYRIPFDTPKDWRRERLSVHATNAGIAALFIGLGLVLGFDRVLLVQLPIMVIASIIGVWLFAVQHRFEETLWQRDADWRFGAASLQGSSYLRLPRILQWFTGNIGFHHIHHLNPRIPNYRLPACHAAIQQLHAVPSLGLGDALRAPFFALWDETRQQMVGFPAAAVGRA</sequence>
<protein>
    <submittedName>
        <fullName evidence="3">Fatty acid desaturase</fullName>
    </submittedName>
</protein>
<reference evidence="3" key="1">
    <citation type="submission" date="2020-06" db="EMBL/GenBank/DDBJ databases">
        <title>Stable isotope informed genome-resolved metagenomics uncovers potential trophic interactions in rhizosphere soil.</title>
        <authorList>
            <person name="Starr E.P."/>
            <person name="Shi S."/>
            <person name="Blazewicz S.J."/>
            <person name="Koch B.J."/>
            <person name="Probst A.J."/>
            <person name="Hungate B.A."/>
            <person name="Pett-Ridge J."/>
            <person name="Firestone M.K."/>
            <person name="Banfield J.F."/>
        </authorList>
    </citation>
    <scope>NUCLEOTIDE SEQUENCE</scope>
    <source>
        <strain evidence="3">YM_69_17</strain>
    </source>
</reference>
<feature type="transmembrane region" description="Helical" evidence="1">
    <location>
        <begin position="58"/>
        <end position="77"/>
    </location>
</feature>
<evidence type="ECO:0000313" key="3">
    <source>
        <dbReference type="EMBL" id="MBW8726926.1"/>
    </source>
</evidence>
<keyword evidence="1" id="KW-1133">Transmembrane helix</keyword>
<keyword evidence="1" id="KW-0472">Membrane</keyword>
<feature type="transmembrane region" description="Helical" evidence="1">
    <location>
        <begin position="32"/>
        <end position="52"/>
    </location>
</feature>
<organism evidence="3 4">
    <name type="scientific">Inquilinus limosus</name>
    <dbReference type="NCBI Taxonomy" id="171674"/>
    <lineage>
        <taxon>Bacteria</taxon>
        <taxon>Pseudomonadati</taxon>
        <taxon>Pseudomonadota</taxon>
        <taxon>Alphaproteobacteria</taxon>
        <taxon>Rhodospirillales</taxon>
        <taxon>Rhodospirillaceae</taxon>
        <taxon>Inquilinus</taxon>
    </lineage>
</organism>
<dbReference type="Pfam" id="PF00487">
    <property type="entry name" value="FA_desaturase"/>
    <property type="match status" value="1"/>
</dbReference>
<dbReference type="GO" id="GO:0006629">
    <property type="term" value="P:lipid metabolic process"/>
    <property type="evidence" value="ECO:0007669"/>
    <property type="project" value="InterPro"/>
</dbReference>
<dbReference type="CDD" id="cd03507">
    <property type="entry name" value="Delta12-FADS-like"/>
    <property type="match status" value="1"/>
</dbReference>
<dbReference type="EMBL" id="JAEKLZ010000243">
    <property type="protein sequence ID" value="MBW8726926.1"/>
    <property type="molecule type" value="Genomic_DNA"/>
</dbReference>
<dbReference type="AlphaFoldDB" id="A0A952FM76"/>
<feature type="transmembrane region" description="Helical" evidence="1">
    <location>
        <begin position="219"/>
        <end position="238"/>
    </location>
</feature>
<proteinExistence type="predicted"/>
<dbReference type="PANTHER" id="PTHR19353:SF73">
    <property type="entry name" value="FATTY ACID DESATURASE"/>
    <property type="match status" value="1"/>
</dbReference>
<feature type="transmembrane region" description="Helical" evidence="1">
    <location>
        <begin position="193"/>
        <end position="212"/>
    </location>
</feature>
<dbReference type="InterPro" id="IPR005804">
    <property type="entry name" value="FA_desaturase_dom"/>
</dbReference>
<accession>A0A952FM76</accession>
<evidence type="ECO:0000259" key="2">
    <source>
        <dbReference type="Pfam" id="PF00487"/>
    </source>
</evidence>
<dbReference type="GO" id="GO:0016717">
    <property type="term" value="F:oxidoreductase activity, acting on paired donors, with oxidation of a pair of donors resulting in the reduction of molecular oxygen to two molecules of water"/>
    <property type="evidence" value="ECO:0007669"/>
    <property type="project" value="TreeGrafter"/>
</dbReference>
<evidence type="ECO:0000313" key="4">
    <source>
        <dbReference type="Proteomes" id="UP000700706"/>
    </source>
</evidence>
<gene>
    <name evidence="3" type="ORF">JF625_17495</name>
</gene>
<evidence type="ECO:0000256" key="1">
    <source>
        <dbReference type="SAM" id="Phobius"/>
    </source>
</evidence>
<feature type="transmembrane region" description="Helical" evidence="1">
    <location>
        <begin position="161"/>
        <end position="181"/>
    </location>
</feature>
<dbReference type="GO" id="GO:0016020">
    <property type="term" value="C:membrane"/>
    <property type="evidence" value="ECO:0007669"/>
    <property type="project" value="TreeGrafter"/>
</dbReference>
<name>A0A952FM76_9PROT</name>
<comment type="caution">
    <text evidence="3">The sequence shown here is derived from an EMBL/GenBank/DDBJ whole genome shotgun (WGS) entry which is preliminary data.</text>
</comment>